<dbReference type="Proteomes" id="UP000585474">
    <property type="component" value="Unassembled WGS sequence"/>
</dbReference>
<reference evidence="2 3" key="1">
    <citation type="submission" date="2019-07" db="EMBL/GenBank/DDBJ databases">
        <title>De Novo Assembly of kiwifruit Actinidia rufa.</title>
        <authorList>
            <person name="Sugita-Konishi S."/>
            <person name="Sato K."/>
            <person name="Mori E."/>
            <person name="Abe Y."/>
            <person name="Kisaki G."/>
            <person name="Hamano K."/>
            <person name="Suezawa K."/>
            <person name="Otani M."/>
            <person name="Fukuda T."/>
            <person name="Manabe T."/>
            <person name="Gomi K."/>
            <person name="Tabuchi M."/>
            <person name="Akimitsu K."/>
            <person name="Kataoka I."/>
        </authorList>
    </citation>
    <scope>NUCLEOTIDE SEQUENCE [LARGE SCALE GENOMIC DNA]</scope>
    <source>
        <strain evidence="3">cv. Fuchu</strain>
    </source>
</reference>
<dbReference type="GO" id="GO:0009737">
    <property type="term" value="P:response to abscisic acid"/>
    <property type="evidence" value="ECO:0007669"/>
    <property type="project" value="InterPro"/>
</dbReference>
<name>A0A7J0FVD7_9ERIC</name>
<keyword evidence="3" id="KW-1185">Reference proteome</keyword>
<evidence type="ECO:0000313" key="2">
    <source>
        <dbReference type="EMBL" id="GFZ02636.1"/>
    </source>
</evidence>
<feature type="compositionally biased region" description="Low complexity" evidence="1">
    <location>
        <begin position="38"/>
        <end position="49"/>
    </location>
</feature>
<evidence type="ECO:0000256" key="1">
    <source>
        <dbReference type="SAM" id="MobiDB-lite"/>
    </source>
</evidence>
<organism evidence="2 3">
    <name type="scientific">Actinidia rufa</name>
    <dbReference type="NCBI Taxonomy" id="165716"/>
    <lineage>
        <taxon>Eukaryota</taxon>
        <taxon>Viridiplantae</taxon>
        <taxon>Streptophyta</taxon>
        <taxon>Embryophyta</taxon>
        <taxon>Tracheophyta</taxon>
        <taxon>Spermatophyta</taxon>
        <taxon>Magnoliopsida</taxon>
        <taxon>eudicotyledons</taxon>
        <taxon>Gunneridae</taxon>
        <taxon>Pentapetalae</taxon>
        <taxon>asterids</taxon>
        <taxon>Ericales</taxon>
        <taxon>Actinidiaceae</taxon>
        <taxon>Actinidia</taxon>
    </lineage>
</organism>
<protein>
    <submittedName>
        <fullName evidence="2">Uncharacterized protein</fullName>
    </submittedName>
</protein>
<proteinExistence type="predicted"/>
<dbReference type="PANTHER" id="PTHR46701">
    <property type="entry name" value="GLYCOSYLTRANSFERASE-LIKE KOBITO 1"/>
    <property type="match status" value="1"/>
</dbReference>
<evidence type="ECO:0000313" key="3">
    <source>
        <dbReference type="Proteomes" id="UP000585474"/>
    </source>
</evidence>
<dbReference type="InterPro" id="IPR044224">
    <property type="entry name" value="KOBITO1-like"/>
</dbReference>
<gene>
    <name evidence="2" type="ORF">Acr_15g0012440</name>
</gene>
<dbReference type="GO" id="GO:0030244">
    <property type="term" value="P:cellulose biosynthetic process"/>
    <property type="evidence" value="ECO:0007669"/>
    <property type="project" value="InterPro"/>
</dbReference>
<feature type="region of interest" description="Disordered" evidence="1">
    <location>
        <begin position="38"/>
        <end position="61"/>
    </location>
</feature>
<sequence length="94" mass="9856">MNGDAIIQGLRESGVFSSIIASSPTTLSKDKFLASIDSSNSSRAAASESLPSRKIGRSRESHATARKALEFTDTALHEVAVPPLPSPGMVDSIE</sequence>
<dbReference type="OrthoDB" id="433309at2759"/>
<comment type="caution">
    <text evidence="2">The sequence shown here is derived from an EMBL/GenBank/DDBJ whole genome shotgun (WGS) entry which is preliminary data.</text>
</comment>
<dbReference type="AlphaFoldDB" id="A0A7J0FVD7"/>
<dbReference type="EMBL" id="BJWL01000015">
    <property type="protein sequence ID" value="GFZ02636.1"/>
    <property type="molecule type" value="Genomic_DNA"/>
</dbReference>
<accession>A0A7J0FVD7</accession>
<dbReference type="PANTHER" id="PTHR46701:SF7">
    <property type="entry name" value="GLYCOSYLTRANSFERASE-LIKE KOBITO 1"/>
    <property type="match status" value="1"/>
</dbReference>